<dbReference type="FunFam" id="2.20.100.10:FF:000002">
    <property type="entry name" value="Unc-5 netrin receptor C"/>
    <property type="match status" value="1"/>
</dbReference>
<evidence type="ECO:0000256" key="10">
    <source>
        <dbReference type="ARBA" id="ARBA00023180"/>
    </source>
</evidence>
<evidence type="ECO:0000256" key="3">
    <source>
        <dbReference type="ARBA" id="ARBA00022473"/>
    </source>
</evidence>
<evidence type="ECO:0000256" key="13">
    <source>
        <dbReference type="SAM" id="MobiDB-lite"/>
    </source>
</evidence>
<reference evidence="17" key="1">
    <citation type="submission" date="2019-12" db="UniProtKB">
        <authorList>
            <consortium name="WormBaseParasite"/>
        </authorList>
    </citation>
    <scope>IDENTIFICATION</scope>
</reference>
<evidence type="ECO:0000256" key="4">
    <source>
        <dbReference type="ARBA" id="ARBA00022692"/>
    </source>
</evidence>
<keyword evidence="3 12" id="KW-0217">Developmental protein</keyword>
<feature type="region of interest" description="Disordered" evidence="13">
    <location>
        <begin position="497"/>
        <end position="518"/>
    </location>
</feature>
<evidence type="ECO:0000256" key="11">
    <source>
        <dbReference type="ARBA" id="ARBA00023319"/>
    </source>
</evidence>
<dbReference type="SMART" id="SM00408">
    <property type="entry name" value="IGc2"/>
    <property type="match status" value="1"/>
</dbReference>
<dbReference type="InterPro" id="IPR013783">
    <property type="entry name" value="Ig-like_fold"/>
</dbReference>
<dbReference type="Proteomes" id="UP000046395">
    <property type="component" value="Unassembled WGS sequence"/>
</dbReference>
<comment type="similarity">
    <text evidence="2 12">Belongs to the unc-5 family.</text>
</comment>
<keyword evidence="8" id="KW-1015">Disulfide bond</keyword>
<dbReference type="Pfam" id="PF00531">
    <property type="entry name" value="Death"/>
    <property type="match status" value="1"/>
</dbReference>
<dbReference type="InterPro" id="IPR036383">
    <property type="entry name" value="TSP1_rpt_sf"/>
</dbReference>
<dbReference type="Gene3D" id="2.60.220.30">
    <property type="match status" value="1"/>
</dbReference>
<evidence type="ECO:0000313" key="17">
    <source>
        <dbReference type="WBParaSite" id="TMUE_3000012412.1"/>
    </source>
</evidence>
<dbReference type="InterPro" id="IPR000488">
    <property type="entry name" value="Death_dom"/>
</dbReference>
<keyword evidence="16" id="KW-1185">Reference proteome</keyword>
<evidence type="ECO:0000259" key="15">
    <source>
        <dbReference type="PROSITE" id="PS51145"/>
    </source>
</evidence>
<keyword evidence="11 12" id="KW-0393">Immunoglobulin domain</keyword>
<dbReference type="InterPro" id="IPR000906">
    <property type="entry name" value="ZU5_dom"/>
</dbReference>
<dbReference type="PANTHER" id="PTHR12582:SF47">
    <property type="entry name" value="NETRIN RECEPTOR UNC-5"/>
    <property type="match status" value="1"/>
</dbReference>
<keyword evidence="10" id="KW-0325">Glycoprotein</keyword>
<dbReference type="STRING" id="70415.A0A5S6QZS3"/>
<feature type="domain" description="Ig-like" evidence="14">
    <location>
        <begin position="194"/>
        <end position="293"/>
    </location>
</feature>
<dbReference type="InterPro" id="IPR057755">
    <property type="entry name" value="UNC5A-D-like_N"/>
</dbReference>
<dbReference type="InterPro" id="IPR033772">
    <property type="entry name" value="UPA"/>
</dbReference>
<dbReference type="Gene3D" id="2.20.100.10">
    <property type="entry name" value="Thrombospondin type-1 (TSP1) repeat"/>
    <property type="match status" value="2"/>
</dbReference>
<dbReference type="Pfam" id="PF17217">
    <property type="entry name" value="UPA"/>
    <property type="match status" value="1"/>
</dbReference>
<evidence type="ECO:0000256" key="9">
    <source>
        <dbReference type="ARBA" id="ARBA00023170"/>
    </source>
</evidence>
<dbReference type="WBParaSite" id="TMUE_3000012412.1">
    <property type="protein sequence ID" value="TMUE_3000012412.1"/>
    <property type="gene ID" value="WBGene00293765"/>
</dbReference>
<dbReference type="InterPro" id="IPR003599">
    <property type="entry name" value="Ig_sub"/>
</dbReference>
<organism evidence="16 17">
    <name type="scientific">Trichuris muris</name>
    <name type="common">Mouse whipworm</name>
    <dbReference type="NCBI Taxonomy" id="70415"/>
    <lineage>
        <taxon>Eukaryota</taxon>
        <taxon>Metazoa</taxon>
        <taxon>Ecdysozoa</taxon>
        <taxon>Nematoda</taxon>
        <taxon>Enoplea</taxon>
        <taxon>Dorylaimia</taxon>
        <taxon>Trichinellida</taxon>
        <taxon>Trichuridae</taxon>
        <taxon>Trichuris</taxon>
    </lineage>
</organism>
<dbReference type="InterPro" id="IPR011029">
    <property type="entry name" value="DEATH-like_dom_sf"/>
</dbReference>
<dbReference type="Gene3D" id="1.10.533.10">
    <property type="entry name" value="Death Domain, Fas"/>
    <property type="match status" value="1"/>
</dbReference>
<dbReference type="PROSITE" id="PS50835">
    <property type="entry name" value="IG_LIKE"/>
    <property type="match status" value="1"/>
</dbReference>
<evidence type="ECO:0000256" key="7">
    <source>
        <dbReference type="ARBA" id="ARBA00023136"/>
    </source>
</evidence>
<dbReference type="InterPro" id="IPR037936">
    <property type="entry name" value="UNC5A-D"/>
</dbReference>
<dbReference type="SMART" id="SM00209">
    <property type="entry name" value="TSP1"/>
    <property type="match status" value="2"/>
</dbReference>
<comment type="function">
    <text evidence="12">Receptor for netrin required for axon guidance. Mediates axon repulsion of neuronal growth cones in the developing nervous system upon ligand binding.</text>
</comment>
<keyword evidence="6 12" id="KW-1133">Transmembrane helix</keyword>
<evidence type="ECO:0000256" key="6">
    <source>
        <dbReference type="ARBA" id="ARBA00022989"/>
    </source>
</evidence>
<keyword evidence="5" id="KW-0732">Signal</keyword>
<dbReference type="AlphaFoldDB" id="A0A5S6QZS3"/>
<feature type="transmembrane region" description="Helical" evidence="12">
    <location>
        <begin position="440"/>
        <end position="465"/>
    </location>
</feature>
<name>A0A5S6QZS3_TRIMR</name>
<dbReference type="Pfam" id="PF13927">
    <property type="entry name" value="Ig_3"/>
    <property type="match status" value="1"/>
</dbReference>
<evidence type="ECO:0000256" key="8">
    <source>
        <dbReference type="ARBA" id="ARBA00023157"/>
    </source>
</evidence>
<feature type="domain" description="ZU5" evidence="15">
    <location>
        <begin position="569"/>
        <end position="725"/>
    </location>
</feature>
<evidence type="ECO:0000256" key="2">
    <source>
        <dbReference type="ARBA" id="ARBA00009844"/>
    </source>
</evidence>
<accession>A0A5S6QZS3</accession>
<keyword evidence="7 12" id="KW-0472">Membrane</keyword>
<dbReference type="InterPro" id="IPR036179">
    <property type="entry name" value="Ig-like_dom_sf"/>
</dbReference>
<comment type="subcellular location">
    <subcellularLocation>
        <location evidence="12">Cell membrane</location>
        <topology evidence="12">Single-pass type I membrane protein</topology>
    </subcellularLocation>
    <subcellularLocation>
        <location evidence="1">Membrane</location>
        <topology evidence="1">Single-pass type I membrane protein</topology>
    </subcellularLocation>
</comment>
<dbReference type="SUPFAM" id="SSF47986">
    <property type="entry name" value="DEATH domain"/>
    <property type="match status" value="1"/>
</dbReference>
<dbReference type="Gene3D" id="2.60.40.10">
    <property type="entry name" value="Immunoglobulins"/>
    <property type="match status" value="2"/>
</dbReference>
<evidence type="ECO:0000256" key="1">
    <source>
        <dbReference type="ARBA" id="ARBA00004479"/>
    </source>
</evidence>
<keyword evidence="9 12" id="KW-0675">Receptor</keyword>
<dbReference type="SUPFAM" id="SSF82895">
    <property type="entry name" value="TSP-1 type 1 repeat"/>
    <property type="match status" value="2"/>
</dbReference>
<dbReference type="SUPFAM" id="SSF48726">
    <property type="entry name" value="Immunoglobulin"/>
    <property type="match status" value="1"/>
</dbReference>
<dbReference type="InterPro" id="IPR000884">
    <property type="entry name" value="TSP1_rpt"/>
</dbReference>
<dbReference type="InterPro" id="IPR003598">
    <property type="entry name" value="Ig_sub2"/>
</dbReference>
<dbReference type="InterPro" id="IPR007110">
    <property type="entry name" value="Ig-like_dom"/>
</dbReference>
<evidence type="ECO:0000256" key="12">
    <source>
        <dbReference type="RuleBase" id="RU367033"/>
    </source>
</evidence>
<dbReference type="SMART" id="SM00409">
    <property type="entry name" value="IG"/>
    <property type="match status" value="1"/>
</dbReference>
<dbReference type="PANTHER" id="PTHR12582">
    <property type="entry name" value="NETRIN RECEPTOR UNC5"/>
    <property type="match status" value="1"/>
</dbReference>
<keyword evidence="4 12" id="KW-0812">Transmembrane</keyword>
<dbReference type="PROSITE" id="PS50092">
    <property type="entry name" value="TSP1"/>
    <property type="match status" value="2"/>
</dbReference>
<dbReference type="GO" id="GO:0005886">
    <property type="term" value="C:plasma membrane"/>
    <property type="evidence" value="ECO:0007669"/>
    <property type="project" value="UniProtKB-SubCell"/>
</dbReference>
<evidence type="ECO:0000259" key="14">
    <source>
        <dbReference type="PROSITE" id="PS50835"/>
    </source>
</evidence>
<sequence>MCPLSALVSSHSVAYLIAGGGETAADISLCRKWRRTLAPFEQITARRWRRRGEQLAAGCPAPVCLSSRSVAEPMEATIASDQPNRPPPVLIETPNDAYLIRGRHQQTTVTLTCRAVHADRISFKCNGLWIPDALHERREGVDSASGVPFVQTSVAVSRQAVERFRLSRGSDYACECYAFGASTGEMGVQVKSQPATVRVAYMLKDFYREPASEKRPLGSLVEMPCLPPEGEPVPEVFWLKDGVEIVSRKDPNVIVANDGSLLISAARLSDSGNYTCGARNIVNERLTEPASLHVYVNGQWSQWGPWEGVCPTSCDVFANSRHPEAKLTRYRHCNNPVPANGGLPCPGEAKEQVDCNLSCPVDGDWSAWSRWSECQSDCRRQRRRVCDNPPPRHGGQQCHGADRQWRTCSDLLCSAVRRVDTSPSQQLADKFDSKGGGNNVAMYAGLGAAFFAFIIAFAFVFAVMLRRRTCRRCAKDYEAAPSPPMHSCMAPPDTISKKMSHHRSFEPPPTLNSERSRNGLITWSQKSDSSAIYYPNTSEDNNYATVDDSRMDYEYSADRISLVSTNASRYTAANPNSSGHCILLKNHAISLFVPEGALSEGEHMDLSLVCTDECAPLSDLQTMITPVIWFHSNRISVLKKPAVLSIEHSALLPSSNSGSQPRLDDWQFSCLVSEELPYEGLISDWTVAAVIGQETLNSDVYCQVESRFVHILVESFGKLVLVGQPKHSSAQLVKRTKLLAFFGDGGCLRLYCAADTRTTINWITDREEQLGGRLCGVCSDVFPVNFYKDVHFRIESVGSGWTIPLDETKQNITPVRLQSGCPQAVNCNFKLNMLGEQNSFKGRVRIYQTMETGDGLLMDVDTEAWWDVSDCYGNFFPAIRLAQPIKLRLSSLLDPPLETGNDWRMLAHLLAVDHYLPYFASRPSPTELILTLWESREQNVHGFVKLLHFLRRMKRQDACAVLSAYLNNL</sequence>
<dbReference type="SMART" id="SM00005">
    <property type="entry name" value="DEATH"/>
    <property type="match status" value="1"/>
</dbReference>
<protein>
    <recommendedName>
        <fullName evidence="12">Netrin receptor UNC5</fullName>
    </recommendedName>
</protein>
<evidence type="ECO:0000313" key="16">
    <source>
        <dbReference type="Proteomes" id="UP000046395"/>
    </source>
</evidence>
<dbReference type="PROSITE" id="PS51145">
    <property type="entry name" value="ZU5"/>
    <property type="match status" value="1"/>
</dbReference>
<dbReference type="GO" id="GO:0005042">
    <property type="term" value="F:netrin receptor activity"/>
    <property type="evidence" value="ECO:0007669"/>
    <property type="project" value="UniProtKB-UniRule"/>
</dbReference>
<dbReference type="GO" id="GO:0008045">
    <property type="term" value="P:motor neuron axon guidance"/>
    <property type="evidence" value="ECO:0007669"/>
    <property type="project" value="TreeGrafter"/>
</dbReference>
<evidence type="ECO:0000256" key="5">
    <source>
        <dbReference type="ARBA" id="ARBA00022729"/>
    </source>
</evidence>
<proteinExistence type="inferred from homology"/>
<dbReference type="Pfam" id="PF25609">
    <property type="entry name" value="Unc5_NetrinR_N"/>
    <property type="match status" value="1"/>
</dbReference>
<dbReference type="Pfam" id="PF00791">
    <property type="entry name" value="ZU5"/>
    <property type="match status" value="1"/>
</dbReference>